<proteinExistence type="predicted"/>
<comment type="caution">
    <text evidence="1">The sequence shown here is derived from an EMBL/GenBank/DDBJ whole genome shotgun (WGS) entry which is preliminary data.</text>
</comment>
<dbReference type="SUPFAM" id="SSF47226">
    <property type="entry name" value="Histidine-containing phosphotransfer domain, HPT domain"/>
    <property type="match status" value="1"/>
</dbReference>
<evidence type="ECO:0000313" key="1">
    <source>
        <dbReference type="EMBL" id="KAA1128780.1"/>
    </source>
</evidence>
<protein>
    <recommendedName>
        <fullName evidence="3">HPt domain-containing protein</fullName>
    </recommendedName>
</protein>
<reference evidence="1 2" key="1">
    <citation type="submission" date="2019-05" db="EMBL/GenBank/DDBJ databases">
        <title>Emergence of the Ug99 lineage of the wheat stem rust pathogen through somatic hybridization.</title>
        <authorList>
            <person name="Li F."/>
            <person name="Upadhyaya N.M."/>
            <person name="Sperschneider J."/>
            <person name="Matny O."/>
            <person name="Nguyen-Phuc H."/>
            <person name="Mago R."/>
            <person name="Raley C."/>
            <person name="Miller M.E."/>
            <person name="Silverstein K.A.T."/>
            <person name="Henningsen E."/>
            <person name="Hirsch C.D."/>
            <person name="Visser B."/>
            <person name="Pretorius Z.A."/>
            <person name="Steffenson B.J."/>
            <person name="Schwessinger B."/>
            <person name="Dodds P.N."/>
            <person name="Figueroa M."/>
        </authorList>
    </citation>
    <scope>NUCLEOTIDE SEQUENCE [LARGE SCALE GENOMIC DNA]</scope>
    <source>
        <strain evidence="1 2">Ug99</strain>
    </source>
</reference>
<organism evidence="1 2">
    <name type="scientific">Puccinia graminis f. sp. tritici</name>
    <dbReference type="NCBI Taxonomy" id="56615"/>
    <lineage>
        <taxon>Eukaryota</taxon>
        <taxon>Fungi</taxon>
        <taxon>Dikarya</taxon>
        <taxon>Basidiomycota</taxon>
        <taxon>Pucciniomycotina</taxon>
        <taxon>Pucciniomycetes</taxon>
        <taxon>Pucciniales</taxon>
        <taxon>Pucciniaceae</taxon>
        <taxon>Puccinia</taxon>
    </lineage>
</organism>
<evidence type="ECO:0000313" key="2">
    <source>
        <dbReference type="Proteomes" id="UP000325313"/>
    </source>
</evidence>
<gene>
    <name evidence="1" type="ORF">PGTUg99_016579</name>
</gene>
<evidence type="ECO:0008006" key="3">
    <source>
        <dbReference type="Google" id="ProtNLM"/>
    </source>
</evidence>
<dbReference type="Proteomes" id="UP000325313">
    <property type="component" value="Unassembled WGS sequence"/>
</dbReference>
<accession>A0A5B0RSB9</accession>
<dbReference type="GO" id="GO:0000160">
    <property type="term" value="P:phosphorelay signal transduction system"/>
    <property type="evidence" value="ECO:0007669"/>
    <property type="project" value="InterPro"/>
</dbReference>
<dbReference type="EMBL" id="VDEP01000139">
    <property type="protein sequence ID" value="KAA1128780.1"/>
    <property type="molecule type" value="Genomic_DNA"/>
</dbReference>
<dbReference type="AlphaFoldDB" id="A0A5B0RSB9"/>
<name>A0A5B0RSB9_PUCGR</name>
<dbReference type="Gene3D" id="1.20.120.160">
    <property type="entry name" value="HPT domain"/>
    <property type="match status" value="1"/>
</dbReference>
<dbReference type="InterPro" id="IPR036641">
    <property type="entry name" value="HPT_dom_sf"/>
</dbReference>
<sequence>MADIIDTRRLWRMMQLDVNNINVQDLMVGYIGQSIQRTTTMKDMLEIRNYDRLGQEARHLETSASALGLVEIGPICEYIITQCELSPTIHRHRDIEDRIRLLEGANRRAQTWVLTYLSHR</sequence>